<feature type="transmembrane region" description="Helical" evidence="2">
    <location>
        <begin position="382"/>
        <end position="409"/>
    </location>
</feature>
<accession>A0ABN7RRC0</accession>
<gene>
    <name evidence="3" type="ORF">OKIOD_LOCUS1269</name>
</gene>
<keyword evidence="2" id="KW-0472">Membrane</keyword>
<protein>
    <submittedName>
        <fullName evidence="3">Oidioi.mRNA.OKI2018_I69.PAR.g9711.t1.cds</fullName>
    </submittedName>
</protein>
<feature type="region of interest" description="Disordered" evidence="1">
    <location>
        <begin position="24"/>
        <end position="153"/>
    </location>
</feature>
<name>A0ABN7RRC0_OIKDI</name>
<keyword evidence="2" id="KW-0812">Transmembrane</keyword>
<feature type="transmembrane region" description="Helical" evidence="2">
    <location>
        <begin position="516"/>
        <end position="539"/>
    </location>
</feature>
<dbReference type="Proteomes" id="UP001158576">
    <property type="component" value="Chromosome PAR"/>
</dbReference>
<feature type="transmembrane region" description="Helical" evidence="2">
    <location>
        <begin position="559"/>
        <end position="580"/>
    </location>
</feature>
<evidence type="ECO:0000313" key="4">
    <source>
        <dbReference type="Proteomes" id="UP001158576"/>
    </source>
</evidence>
<feature type="transmembrane region" description="Helical" evidence="2">
    <location>
        <begin position="459"/>
        <end position="479"/>
    </location>
</feature>
<keyword evidence="4" id="KW-1185">Reference proteome</keyword>
<feature type="compositionally biased region" description="Basic and acidic residues" evidence="1">
    <location>
        <begin position="54"/>
        <end position="65"/>
    </location>
</feature>
<feature type="transmembrane region" description="Helical" evidence="2">
    <location>
        <begin position="189"/>
        <end position="212"/>
    </location>
</feature>
<evidence type="ECO:0000256" key="1">
    <source>
        <dbReference type="SAM" id="MobiDB-lite"/>
    </source>
</evidence>
<feature type="transmembrane region" description="Helical" evidence="2">
    <location>
        <begin position="592"/>
        <end position="610"/>
    </location>
</feature>
<evidence type="ECO:0000256" key="2">
    <source>
        <dbReference type="SAM" id="Phobius"/>
    </source>
</evidence>
<proteinExistence type="predicted"/>
<keyword evidence="2" id="KW-1133">Transmembrane helix</keyword>
<dbReference type="EMBL" id="OU015568">
    <property type="protein sequence ID" value="CAG5080812.1"/>
    <property type="molecule type" value="Genomic_DNA"/>
</dbReference>
<reference evidence="3 4" key="1">
    <citation type="submission" date="2021-04" db="EMBL/GenBank/DDBJ databases">
        <authorList>
            <person name="Bliznina A."/>
        </authorList>
    </citation>
    <scope>NUCLEOTIDE SEQUENCE [LARGE SCALE GENOMIC DNA]</scope>
</reference>
<sequence>MSTADGGNFTDSSATVEHQAQFSSVMSELISARSSKRPALARSNTTAGCSAFNHDSRRATGEEKVRSRRSSKAGSRPISLAKELDLEIHPKSSTIDRKKSSDSPKPGGPKLSVCPSKDPLNVNSPPKPSPDMSKLPSMTSTEMSSSEDDGVFDEENQKLMKKGKDKDEDLEDIKIFERLGWFESRPVSYWWEILLVFINASTVLTIWLGLILNLFKEIVSINSKYFNPSVLLFSSLGLLHLLLLPIITDTLNVSSFLPYIKHSKTSITTRKLVRNWNSKWRIYFLNLVLPWNALFVQSNVNSQSNLLMKQIQSISKELAKEIKLKLINLRRIANEIVLIESATRNPFQLLIGYAIFLQLSSNPLSNASLTVDGKSAIIDKGLFFLSCYGLFGTSMLIFVCLCQYFVVWFESSFKKKLDFSIRWMMIFSCSCQIFLSLWFVRSCSMDIFKSTNASFYEYLFLTLKIFGLIFANFIPVFLFKQNRQDIRTFLRQIFVELLFYVPNFQKKIFLESGSETLRALFSHFLRCGYTFSIFFLLSSDKMKESWARIFENNFLLAESIGEVLLFCGPILWIVLIYYFLTDLECCKKISFVLFLSTLFSLLLCFIFLVVPSKNYAWETLFDFNF</sequence>
<organism evidence="3 4">
    <name type="scientific">Oikopleura dioica</name>
    <name type="common">Tunicate</name>
    <dbReference type="NCBI Taxonomy" id="34765"/>
    <lineage>
        <taxon>Eukaryota</taxon>
        <taxon>Metazoa</taxon>
        <taxon>Chordata</taxon>
        <taxon>Tunicata</taxon>
        <taxon>Appendicularia</taxon>
        <taxon>Copelata</taxon>
        <taxon>Oikopleuridae</taxon>
        <taxon>Oikopleura</taxon>
    </lineage>
</organism>
<feature type="compositionally biased region" description="Basic and acidic residues" evidence="1">
    <location>
        <begin position="82"/>
        <end position="102"/>
    </location>
</feature>
<feature type="transmembrane region" description="Helical" evidence="2">
    <location>
        <begin position="232"/>
        <end position="259"/>
    </location>
</feature>
<evidence type="ECO:0000313" key="3">
    <source>
        <dbReference type="EMBL" id="CAG5080812.1"/>
    </source>
</evidence>
<feature type="transmembrane region" description="Helical" evidence="2">
    <location>
        <begin position="421"/>
        <end position="439"/>
    </location>
</feature>